<dbReference type="Proteomes" id="UP000237846">
    <property type="component" value="Unassembled WGS sequence"/>
</dbReference>
<proteinExistence type="predicted"/>
<reference evidence="2 3" key="1">
    <citation type="submission" date="2018-03" db="EMBL/GenBank/DDBJ databases">
        <title>Genomic Encyclopedia of Archaeal and Bacterial Type Strains, Phase II (KMG-II): from individual species to whole genera.</title>
        <authorList>
            <person name="Goeker M."/>
        </authorList>
    </citation>
    <scope>NUCLEOTIDE SEQUENCE [LARGE SCALE GENOMIC DNA]</scope>
    <source>
        <strain evidence="2 3">DSM 45601</strain>
    </source>
</reference>
<accession>A0A2T0Q2J5</accession>
<dbReference type="OrthoDB" id="6400788at2"/>
<dbReference type="SUPFAM" id="SSF52540">
    <property type="entry name" value="P-loop containing nucleoside triphosphate hydrolases"/>
    <property type="match status" value="1"/>
</dbReference>
<evidence type="ECO:0000313" key="2">
    <source>
        <dbReference type="EMBL" id="PRX98011.1"/>
    </source>
</evidence>
<evidence type="ECO:0000256" key="1">
    <source>
        <dbReference type="SAM" id="MobiDB-lite"/>
    </source>
</evidence>
<dbReference type="RefSeq" id="WP_146159486.1">
    <property type="nucleotide sequence ID" value="NZ_PVZC01000005.1"/>
</dbReference>
<feature type="region of interest" description="Disordered" evidence="1">
    <location>
        <begin position="169"/>
        <end position="201"/>
    </location>
</feature>
<sequence length="1029" mass="113341">MTESMKGFRCWSAKSVREAVYSDIGALPSSADAVFLAAHSPMVLSHAKGEEKTESGQGERQVLDALIAGIGDADRNTLIAVTGGSGTGKSHVVRWVHAHVDPADERYHVLYVPRAVQTIRELLRRVVAGLPGQGGEAFMKRIDAAVGSTNPAELKDRLLEEMRFALTWTLEPQPPREGESEQEREQREERNSLLGDRDDQGKRRNGLADLLSLEPVNRTLLRTDGRLHRFVASVYERTSRRDDDQEGFEPADLPIRETGLRRALAGNQDLMGMWEVICFDPTPALEMLDEALRKAALKALGMRTSENEVTLDELFRSSRKLLRDQGKELVLLFEDLAQFGLIDGELYDQFATQPGADLAPLRVVFAVTDAPFQRLPDTVQTRITHRFTIEPSALTDRATFVARYLNLVRVGRQDVESAWARSRDDGATDWVRNACDTREGGLPCRFRDECHAGFGAVDVSGLGRIGLYPYNDAALHRSLAARGSDPTPRDVLDVCVSETLIEADAHISRETYPHERVRDRFEFRPQRPKDVVLAGRSGEQAERLYRALVVWGGESHLPPAVTDAFALDAPVTTEPTAHVSQAEAVREPEPLDMPATLAPSPLPQLFQWQVGHLLPTDEADRYRELLFKLVRSRLDLEFALFHTAGTGEGSRILSELFNRTSFTLEGARGRAAGSGRVLFALGRDDESVRVLAAARWFYDNGHWRPEDGIWPWPEGYDPVELMLDLEYHLDDWAEQVRAAFLDRVRGRGLAKAAIGTRAIALMAAGLSPASVQRIGDVLATEAPHADPATPPWTEVDRIARDILANPSINAFVSEFASVRQGDTGAAELVDAVMLEEGLAEFLRSPVAQLRRTAKEFGDTAPVLGKAAGDLLTAVEKATPDQSQEIVAAVKVLADGLQGRAPGEVARAAREVGQLAMDSGFFRPAEGRGDFADALAVLRDLPPELPLDSVGEGHGAVDVIATQYWARAAVRGARALEVIRRSLAETRLESERTGVVGMDLDQVARDVRLKLRQVREHLQAMSLPKEETDG</sequence>
<dbReference type="AlphaFoldDB" id="A0A2T0Q2J5"/>
<dbReference type="InterPro" id="IPR027417">
    <property type="entry name" value="P-loop_NTPase"/>
</dbReference>
<protein>
    <submittedName>
        <fullName evidence="2">Uncharacterized protein</fullName>
    </submittedName>
</protein>
<evidence type="ECO:0000313" key="3">
    <source>
        <dbReference type="Proteomes" id="UP000237846"/>
    </source>
</evidence>
<gene>
    <name evidence="2" type="ORF">CLV72_105364</name>
</gene>
<name>A0A2T0Q2J5_9ACTN</name>
<keyword evidence="3" id="KW-1185">Reference proteome</keyword>
<dbReference type="EMBL" id="PVZC01000005">
    <property type="protein sequence ID" value="PRX98011.1"/>
    <property type="molecule type" value="Genomic_DNA"/>
</dbReference>
<feature type="compositionally biased region" description="Basic and acidic residues" evidence="1">
    <location>
        <begin position="174"/>
        <end position="201"/>
    </location>
</feature>
<organism evidence="2 3">
    <name type="scientific">Allonocardiopsis opalescens</name>
    <dbReference type="NCBI Taxonomy" id="1144618"/>
    <lineage>
        <taxon>Bacteria</taxon>
        <taxon>Bacillati</taxon>
        <taxon>Actinomycetota</taxon>
        <taxon>Actinomycetes</taxon>
        <taxon>Streptosporangiales</taxon>
        <taxon>Allonocardiopsis</taxon>
    </lineage>
</organism>
<comment type="caution">
    <text evidence="2">The sequence shown here is derived from an EMBL/GenBank/DDBJ whole genome shotgun (WGS) entry which is preliminary data.</text>
</comment>